<dbReference type="InterPro" id="IPR000639">
    <property type="entry name" value="Epox_hydrolase-like"/>
</dbReference>
<dbReference type="OrthoDB" id="7130006at2759"/>
<feature type="active site" description="Proton acceptor" evidence="3">
    <location>
        <position position="400"/>
    </location>
</feature>
<dbReference type="AlphaFoldDB" id="A0A6A5Z9H7"/>
<dbReference type="GO" id="GO:0097176">
    <property type="term" value="P:epoxide metabolic process"/>
    <property type="evidence" value="ECO:0007669"/>
    <property type="project" value="TreeGrafter"/>
</dbReference>
<dbReference type="InterPro" id="IPR010497">
    <property type="entry name" value="Epoxide_hydro_N"/>
</dbReference>
<accession>A0A6A5Z9H7</accession>
<evidence type="ECO:0000256" key="1">
    <source>
        <dbReference type="ARBA" id="ARBA00010088"/>
    </source>
</evidence>
<evidence type="ECO:0000259" key="4">
    <source>
        <dbReference type="Pfam" id="PF06441"/>
    </source>
</evidence>
<proteinExistence type="inferred from homology"/>
<sequence>MAQAKTGSRQRKADRGLEGTEDMVGQFISMVVLEHTRRVDERGPMGFLSAGIDCIKSFDPNIPKEEVDRLFRKLKDTRLPKDPIVPDAGDDYGPSLEWIYKLYSYWCNDYSWLDAQKSISEWHHYTTEIESLRVHFIHEKARVRQKEAIPLLLVHGWPGTFYEFQNVMKPLLESKSDKDPVFDLVVPSLPGFCWSQGPPRGWTLQDTARIYDELMKRLGYKEYVAQAGDWGHWVIRELGTGRFSTCKAVHTNMCPGAPPKGHKMNEREQKAMDRAQWWMGEHLNEGHMVGIMMFIGEKYNELADPNLGTATLDNSHFNNDLCTTLSLYFFTPPSIMTSMLCYYNNVRHEVYTEFNAKEENLIKVPLGVSTFPYDAYPVSEAAAKTTGNVVWFKERDHGGHFACMECPDDMVSDIREFFSKHYKA</sequence>
<dbReference type="InterPro" id="IPR029058">
    <property type="entry name" value="AB_hydrolase_fold"/>
</dbReference>
<evidence type="ECO:0000313" key="6">
    <source>
        <dbReference type="Proteomes" id="UP000799770"/>
    </source>
</evidence>
<evidence type="ECO:0000256" key="3">
    <source>
        <dbReference type="PIRSR" id="PIRSR001112-1"/>
    </source>
</evidence>
<dbReference type="InterPro" id="IPR016292">
    <property type="entry name" value="Epoxide_hydrolase"/>
</dbReference>
<dbReference type="Proteomes" id="UP000799770">
    <property type="component" value="Unassembled WGS sequence"/>
</dbReference>
<comment type="similarity">
    <text evidence="1">Belongs to the peptidase S33 family.</text>
</comment>
<protein>
    <submittedName>
        <fullName evidence="5">Alpha/Beta hydrolase protein</fullName>
    </submittedName>
</protein>
<dbReference type="Pfam" id="PF06441">
    <property type="entry name" value="EHN"/>
    <property type="match status" value="1"/>
</dbReference>
<feature type="active site" description="Nucleophile" evidence="3">
    <location>
        <position position="229"/>
    </location>
</feature>
<dbReference type="PANTHER" id="PTHR21661">
    <property type="entry name" value="EPOXIDE HYDROLASE 1-RELATED"/>
    <property type="match status" value="1"/>
</dbReference>
<dbReference type="PIRSF" id="PIRSF001112">
    <property type="entry name" value="Epoxide_hydrolase"/>
    <property type="match status" value="1"/>
</dbReference>
<evidence type="ECO:0000256" key="2">
    <source>
        <dbReference type="ARBA" id="ARBA00022801"/>
    </source>
</evidence>
<gene>
    <name evidence="5" type="ORF">BDV96DRAFT_659661</name>
</gene>
<dbReference type="PRINTS" id="PR00412">
    <property type="entry name" value="EPOXHYDRLASE"/>
</dbReference>
<dbReference type="Gene3D" id="3.40.50.1820">
    <property type="entry name" value="alpha/beta hydrolase"/>
    <property type="match status" value="1"/>
</dbReference>
<keyword evidence="6" id="KW-1185">Reference proteome</keyword>
<dbReference type="PANTHER" id="PTHR21661:SF79">
    <property type="entry name" value="EPOXIDE HYDROLASE"/>
    <property type="match status" value="1"/>
</dbReference>
<feature type="domain" description="Epoxide hydrolase N-terminal" evidence="4">
    <location>
        <begin position="55"/>
        <end position="164"/>
    </location>
</feature>
<organism evidence="5 6">
    <name type="scientific">Lophiotrema nucula</name>
    <dbReference type="NCBI Taxonomy" id="690887"/>
    <lineage>
        <taxon>Eukaryota</taxon>
        <taxon>Fungi</taxon>
        <taxon>Dikarya</taxon>
        <taxon>Ascomycota</taxon>
        <taxon>Pezizomycotina</taxon>
        <taxon>Dothideomycetes</taxon>
        <taxon>Pleosporomycetidae</taxon>
        <taxon>Pleosporales</taxon>
        <taxon>Lophiotremataceae</taxon>
        <taxon>Lophiotrema</taxon>
    </lineage>
</organism>
<feature type="active site" description="Proton donor" evidence="3">
    <location>
        <position position="342"/>
    </location>
</feature>
<dbReference type="EMBL" id="ML977323">
    <property type="protein sequence ID" value="KAF2115397.1"/>
    <property type="molecule type" value="Genomic_DNA"/>
</dbReference>
<keyword evidence="2 5" id="KW-0378">Hydrolase</keyword>
<dbReference type="GO" id="GO:0004301">
    <property type="term" value="F:epoxide hydrolase activity"/>
    <property type="evidence" value="ECO:0007669"/>
    <property type="project" value="TreeGrafter"/>
</dbReference>
<reference evidence="5" key="1">
    <citation type="journal article" date="2020" name="Stud. Mycol.">
        <title>101 Dothideomycetes genomes: a test case for predicting lifestyles and emergence of pathogens.</title>
        <authorList>
            <person name="Haridas S."/>
            <person name="Albert R."/>
            <person name="Binder M."/>
            <person name="Bloem J."/>
            <person name="Labutti K."/>
            <person name="Salamov A."/>
            <person name="Andreopoulos B."/>
            <person name="Baker S."/>
            <person name="Barry K."/>
            <person name="Bills G."/>
            <person name="Bluhm B."/>
            <person name="Cannon C."/>
            <person name="Castanera R."/>
            <person name="Culley D."/>
            <person name="Daum C."/>
            <person name="Ezra D."/>
            <person name="Gonzalez J."/>
            <person name="Henrissat B."/>
            <person name="Kuo A."/>
            <person name="Liang C."/>
            <person name="Lipzen A."/>
            <person name="Lutzoni F."/>
            <person name="Magnuson J."/>
            <person name="Mondo S."/>
            <person name="Nolan M."/>
            <person name="Ohm R."/>
            <person name="Pangilinan J."/>
            <person name="Park H.-J."/>
            <person name="Ramirez L."/>
            <person name="Alfaro M."/>
            <person name="Sun H."/>
            <person name="Tritt A."/>
            <person name="Yoshinaga Y."/>
            <person name="Zwiers L.-H."/>
            <person name="Turgeon B."/>
            <person name="Goodwin S."/>
            <person name="Spatafora J."/>
            <person name="Crous P."/>
            <person name="Grigoriev I."/>
        </authorList>
    </citation>
    <scope>NUCLEOTIDE SEQUENCE</scope>
    <source>
        <strain evidence="5">CBS 627.86</strain>
    </source>
</reference>
<dbReference type="SUPFAM" id="SSF53474">
    <property type="entry name" value="alpha/beta-Hydrolases"/>
    <property type="match status" value="1"/>
</dbReference>
<evidence type="ECO:0000313" key="5">
    <source>
        <dbReference type="EMBL" id="KAF2115397.1"/>
    </source>
</evidence>
<name>A0A6A5Z9H7_9PLEO</name>